<comment type="caution">
    <text evidence="2">The sequence shown here is derived from an EMBL/GenBank/DDBJ whole genome shotgun (WGS) entry which is preliminary data.</text>
</comment>
<dbReference type="AlphaFoldDB" id="A0A371HKQ9"/>
<dbReference type="PANTHER" id="PTHR31170">
    <property type="entry name" value="BNAC04G53230D PROTEIN"/>
    <property type="match status" value="1"/>
</dbReference>
<proteinExistence type="predicted"/>
<evidence type="ECO:0000256" key="1">
    <source>
        <dbReference type="SAM" id="Phobius"/>
    </source>
</evidence>
<gene>
    <name evidence="2" type="ORF">CR513_13142</name>
</gene>
<keyword evidence="1" id="KW-0812">Transmembrane</keyword>
<name>A0A371HKQ9_MUCPR</name>
<protein>
    <submittedName>
        <fullName evidence="2">UPF0481 protein</fullName>
    </submittedName>
</protein>
<feature type="non-terminal residue" evidence="2">
    <location>
        <position position="1"/>
    </location>
</feature>
<dbReference type="EMBL" id="QJKJ01002335">
    <property type="protein sequence ID" value="RDY03292.1"/>
    <property type="molecule type" value="Genomic_DNA"/>
</dbReference>
<evidence type="ECO:0000313" key="2">
    <source>
        <dbReference type="EMBL" id="RDY03292.1"/>
    </source>
</evidence>
<keyword evidence="3" id="KW-1185">Reference proteome</keyword>
<reference evidence="2" key="1">
    <citation type="submission" date="2018-05" db="EMBL/GenBank/DDBJ databases">
        <title>Draft genome of Mucuna pruriens seed.</title>
        <authorList>
            <person name="Nnadi N.E."/>
            <person name="Vos R."/>
            <person name="Hasami M.H."/>
            <person name="Devisetty U.K."/>
            <person name="Aguiy J.C."/>
        </authorList>
    </citation>
    <scope>NUCLEOTIDE SEQUENCE [LARGE SCALE GENOMIC DNA]</scope>
    <source>
        <strain evidence="2">JCA_2017</strain>
    </source>
</reference>
<dbReference type="Proteomes" id="UP000257109">
    <property type="component" value="Unassembled WGS sequence"/>
</dbReference>
<dbReference type="STRING" id="157652.A0A371HKQ9"/>
<dbReference type="InterPro" id="IPR004158">
    <property type="entry name" value="DUF247_pln"/>
</dbReference>
<feature type="transmembrane region" description="Helical" evidence="1">
    <location>
        <begin position="418"/>
        <end position="442"/>
    </location>
</feature>
<keyword evidence="1" id="KW-1133">Transmembrane helix</keyword>
<dbReference type="Pfam" id="PF03140">
    <property type="entry name" value="DUF247"/>
    <property type="match status" value="1"/>
</dbReference>
<accession>A0A371HKQ9</accession>
<dbReference type="PANTHER" id="PTHR31170:SF9">
    <property type="entry name" value="PROTEIN, PUTATIVE (DUF247)-RELATED"/>
    <property type="match status" value="1"/>
</dbReference>
<sequence length="443" mass="51422">MILIDACYIIKHFLRYYEEGGKSRDSQSEQQCSETKLNKMLQNVEPPMQSIYRVPERIRKNKPEAYTPRIVSIGPFHRARNDDKKDHIFESMEELKQKYLKGFLNRTQVPMGDFVLSLQILEERIRSCYAEPIKYNSDDFLKMIITDACFIIELFLQCHTYKDWEGNPLLEKPWMLTDIVGDLTLLENQLPFFVLEQLYRFTGMNSKFPSFLEITFNYFKKNGMGKVCPIKCPQHLTDLLRTSIISSSKFHLRGPKECKRIEHLYSANQLWEAGLQFKVSSPNECLIDLTFSDEGVLTMPMLNVNQDTEILFRNIMAFEHCHLLDTAIITQYVAILGFLINTEKDVNVLIDNKIIVNRLGDTNAVATMINSLSSAVSMPLFNLDYFTLCNNLNNFYKKPHNMYKAIFIHEYFNTPWKIASTVAAVVLLLLTLIQTICSIISLF</sequence>
<evidence type="ECO:0000313" key="3">
    <source>
        <dbReference type="Proteomes" id="UP000257109"/>
    </source>
</evidence>
<keyword evidence="1" id="KW-0472">Membrane</keyword>
<organism evidence="2 3">
    <name type="scientific">Mucuna pruriens</name>
    <name type="common">Velvet bean</name>
    <name type="synonym">Dolichos pruriens</name>
    <dbReference type="NCBI Taxonomy" id="157652"/>
    <lineage>
        <taxon>Eukaryota</taxon>
        <taxon>Viridiplantae</taxon>
        <taxon>Streptophyta</taxon>
        <taxon>Embryophyta</taxon>
        <taxon>Tracheophyta</taxon>
        <taxon>Spermatophyta</taxon>
        <taxon>Magnoliopsida</taxon>
        <taxon>eudicotyledons</taxon>
        <taxon>Gunneridae</taxon>
        <taxon>Pentapetalae</taxon>
        <taxon>rosids</taxon>
        <taxon>fabids</taxon>
        <taxon>Fabales</taxon>
        <taxon>Fabaceae</taxon>
        <taxon>Papilionoideae</taxon>
        <taxon>50 kb inversion clade</taxon>
        <taxon>NPAAA clade</taxon>
        <taxon>indigoferoid/millettioid clade</taxon>
        <taxon>Phaseoleae</taxon>
        <taxon>Mucuna</taxon>
    </lineage>
</organism>
<dbReference type="OrthoDB" id="1896044at2759"/>